<proteinExistence type="predicted"/>
<feature type="region of interest" description="Disordered" evidence="1">
    <location>
        <begin position="167"/>
        <end position="215"/>
    </location>
</feature>
<protein>
    <submittedName>
        <fullName evidence="3">Uncharacterized protein</fullName>
    </submittedName>
</protein>
<dbReference type="EMBL" id="JASBNA010000005">
    <property type="protein sequence ID" value="KAK7691425.1"/>
    <property type="molecule type" value="Genomic_DNA"/>
</dbReference>
<name>A0AAW0GDM3_9APHY</name>
<dbReference type="AlphaFoldDB" id="A0AAW0GDM3"/>
<keyword evidence="2" id="KW-0812">Transmembrane</keyword>
<sequence length="276" mass="30206">MYSAFDIAGLILGIAGLSGTVMLIRYLLPKHRIASSERVYASAYTLYQCSVSEGLLLPEEKTKLRERLRRVRTDLNNLKNDVTCLNGTCYQKIIGLSEIYRGLGAIDHTLQSICTQLASTSREGRERLAKDGIPYEPCMFPLAATVSHYLESFKASDASDVAQLFPSQDDLSSCSSSDITVDTESTPHAETNEPQPSVCSHPTRAPQHRDSFSSTTATVVEEKSLYDLDPDATGISSDTKPVNDEPDLSLLLRLLPTSFQKGVDPSIALSSYCTDL</sequence>
<feature type="transmembrane region" description="Helical" evidence="2">
    <location>
        <begin position="6"/>
        <end position="28"/>
    </location>
</feature>
<evidence type="ECO:0000256" key="2">
    <source>
        <dbReference type="SAM" id="Phobius"/>
    </source>
</evidence>
<comment type="caution">
    <text evidence="3">The sequence shown here is derived from an EMBL/GenBank/DDBJ whole genome shotgun (WGS) entry which is preliminary data.</text>
</comment>
<feature type="compositionally biased region" description="Low complexity" evidence="1">
    <location>
        <begin position="167"/>
        <end position="178"/>
    </location>
</feature>
<gene>
    <name evidence="3" type="ORF">QCA50_004824</name>
</gene>
<keyword evidence="2" id="KW-1133">Transmembrane helix</keyword>
<dbReference type="Proteomes" id="UP001385951">
    <property type="component" value="Unassembled WGS sequence"/>
</dbReference>
<keyword evidence="2" id="KW-0472">Membrane</keyword>
<keyword evidence="4" id="KW-1185">Reference proteome</keyword>
<evidence type="ECO:0000313" key="3">
    <source>
        <dbReference type="EMBL" id="KAK7691425.1"/>
    </source>
</evidence>
<evidence type="ECO:0000313" key="4">
    <source>
        <dbReference type="Proteomes" id="UP001385951"/>
    </source>
</evidence>
<accession>A0AAW0GDM3</accession>
<reference evidence="3 4" key="1">
    <citation type="submission" date="2022-09" db="EMBL/GenBank/DDBJ databases">
        <authorList>
            <person name="Palmer J.M."/>
        </authorList>
    </citation>
    <scope>NUCLEOTIDE SEQUENCE [LARGE SCALE GENOMIC DNA]</scope>
    <source>
        <strain evidence="3 4">DSM 7382</strain>
    </source>
</reference>
<evidence type="ECO:0000256" key="1">
    <source>
        <dbReference type="SAM" id="MobiDB-lite"/>
    </source>
</evidence>
<organism evidence="3 4">
    <name type="scientific">Cerrena zonata</name>
    <dbReference type="NCBI Taxonomy" id="2478898"/>
    <lineage>
        <taxon>Eukaryota</taxon>
        <taxon>Fungi</taxon>
        <taxon>Dikarya</taxon>
        <taxon>Basidiomycota</taxon>
        <taxon>Agaricomycotina</taxon>
        <taxon>Agaricomycetes</taxon>
        <taxon>Polyporales</taxon>
        <taxon>Cerrenaceae</taxon>
        <taxon>Cerrena</taxon>
    </lineage>
</organism>